<keyword evidence="1" id="KW-0489">Methyltransferase</keyword>
<evidence type="ECO:0000256" key="1">
    <source>
        <dbReference type="ARBA" id="ARBA00022603"/>
    </source>
</evidence>
<reference evidence="7" key="1">
    <citation type="submission" date="2024-06" db="EMBL/GenBank/DDBJ databases">
        <title>Multi-omics analyses provide insights into the biosynthesis of the anticancer antibiotic pleurotin in Hohenbuehelia grisea.</title>
        <authorList>
            <person name="Weaver J.A."/>
            <person name="Alberti F."/>
        </authorList>
    </citation>
    <scope>NUCLEOTIDE SEQUENCE [LARGE SCALE GENOMIC DNA]</scope>
    <source>
        <strain evidence="7">T-177</strain>
    </source>
</reference>
<dbReference type="SUPFAM" id="SSF46785">
    <property type="entry name" value="Winged helix' DNA-binding domain"/>
    <property type="match status" value="1"/>
</dbReference>
<protein>
    <recommendedName>
        <fullName evidence="8">O-methyltransferase</fullName>
    </recommendedName>
</protein>
<dbReference type="PROSITE" id="PS51683">
    <property type="entry name" value="SAM_OMT_II"/>
    <property type="match status" value="1"/>
</dbReference>
<gene>
    <name evidence="6" type="ORF">HGRIS_006940</name>
</gene>
<evidence type="ECO:0008006" key="8">
    <source>
        <dbReference type="Google" id="ProtNLM"/>
    </source>
</evidence>
<dbReference type="PANTHER" id="PTHR43712:SF2">
    <property type="entry name" value="O-METHYLTRANSFERASE CICE"/>
    <property type="match status" value="1"/>
</dbReference>
<dbReference type="InterPro" id="IPR036388">
    <property type="entry name" value="WH-like_DNA-bd_sf"/>
</dbReference>
<dbReference type="PANTHER" id="PTHR43712">
    <property type="entry name" value="PUTATIVE (AFU_ORTHOLOGUE AFUA_4G14580)-RELATED"/>
    <property type="match status" value="1"/>
</dbReference>
<keyword evidence="3" id="KW-0949">S-adenosyl-L-methionine</keyword>
<evidence type="ECO:0000256" key="3">
    <source>
        <dbReference type="ARBA" id="ARBA00022691"/>
    </source>
</evidence>
<comment type="caution">
    <text evidence="6">The sequence shown here is derived from an EMBL/GenBank/DDBJ whole genome shotgun (WGS) entry which is preliminary data.</text>
</comment>
<name>A0ABR3JAN4_9AGAR</name>
<evidence type="ECO:0000313" key="7">
    <source>
        <dbReference type="Proteomes" id="UP001556367"/>
    </source>
</evidence>
<feature type="domain" description="O-methyltransferase dimerisation" evidence="5">
    <location>
        <begin position="68"/>
        <end position="147"/>
    </location>
</feature>
<dbReference type="InterPro" id="IPR012967">
    <property type="entry name" value="COMT_dimerisation"/>
</dbReference>
<dbReference type="Gene3D" id="1.10.10.10">
    <property type="entry name" value="Winged helix-like DNA-binding domain superfamily/Winged helix DNA-binding domain"/>
    <property type="match status" value="1"/>
</dbReference>
<dbReference type="InterPro" id="IPR016461">
    <property type="entry name" value="COMT-like"/>
</dbReference>
<accession>A0ABR3JAN4</accession>
<feature type="domain" description="O-methyltransferase C-terminal" evidence="4">
    <location>
        <begin position="235"/>
        <end position="418"/>
    </location>
</feature>
<dbReference type="SUPFAM" id="SSF53335">
    <property type="entry name" value="S-adenosyl-L-methionine-dependent methyltransferases"/>
    <property type="match status" value="1"/>
</dbReference>
<keyword evidence="7" id="KW-1185">Reference proteome</keyword>
<dbReference type="EMBL" id="JASNQZ010000010">
    <property type="protein sequence ID" value="KAL0952704.1"/>
    <property type="molecule type" value="Genomic_DNA"/>
</dbReference>
<dbReference type="Gene3D" id="3.40.50.150">
    <property type="entry name" value="Vaccinia Virus protein VP39"/>
    <property type="match status" value="1"/>
</dbReference>
<sequence length="436" mass="48315">MSSLKTFAQQILASVEALEAIRAQAGPASANSVFRMPEPEEERATDEIMAAATSLLSEVRSPMDLLVETCTGQYTTACMCFVNEYDIADIINEAGPKGLHIKLIGEKIGADGNKVGRILRYLAVRRIFAELEPNVFGNNKNSSFLLKGKSVKEMLADPLAKYDEGQFAAAVGIFADEAFRASTFIPQFIKDPGEYSSPFNMAIKDNTDMFSWFNKPENAARGRRFAAGWKGFGNMLPAEDMVAAFDFKALKPGSTVVDVGSNVGIVTMHLAKTFPDLHYVMQDLEWVIKEEAPKYWQEKFPEALTDGRVEFQVHDFNKTNPVVADVYFMRQILHDWPDDVALRILKGVRATAKPTTKLLVFDMIVPHLCAPTPESADAPKFNYSPEMLTMGDMHMMTMQGGCERTHEQFVELGNATGWKLESVKPGPLAALVYTPV</sequence>
<dbReference type="InterPro" id="IPR029063">
    <property type="entry name" value="SAM-dependent_MTases_sf"/>
</dbReference>
<keyword evidence="2" id="KW-0808">Transferase</keyword>
<proteinExistence type="predicted"/>
<dbReference type="Proteomes" id="UP001556367">
    <property type="component" value="Unassembled WGS sequence"/>
</dbReference>
<organism evidence="6 7">
    <name type="scientific">Hohenbuehelia grisea</name>
    <dbReference type="NCBI Taxonomy" id="104357"/>
    <lineage>
        <taxon>Eukaryota</taxon>
        <taxon>Fungi</taxon>
        <taxon>Dikarya</taxon>
        <taxon>Basidiomycota</taxon>
        <taxon>Agaricomycotina</taxon>
        <taxon>Agaricomycetes</taxon>
        <taxon>Agaricomycetidae</taxon>
        <taxon>Agaricales</taxon>
        <taxon>Pleurotineae</taxon>
        <taxon>Pleurotaceae</taxon>
        <taxon>Hohenbuehelia</taxon>
    </lineage>
</organism>
<evidence type="ECO:0000313" key="6">
    <source>
        <dbReference type="EMBL" id="KAL0952704.1"/>
    </source>
</evidence>
<evidence type="ECO:0000256" key="2">
    <source>
        <dbReference type="ARBA" id="ARBA00022679"/>
    </source>
</evidence>
<dbReference type="Pfam" id="PF00891">
    <property type="entry name" value="Methyltransf_2"/>
    <property type="match status" value="1"/>
</dbReference>
<dbReference type="Pfam" id="PF08100">
    <property type="entry name" value="Dimerisation"/>
    <property type="match status" value="1"/>
</dbReference>
<evidence type="ECO:0000259" key="4">
    <source>
        <dbReference type="Pfam" id="PF00891"/>
    </source>
</evidence>
<dbReference type="InterPro" id="IPR036390">
    <property type="entry name" value="WH_DNA-bd_sf"/>
</dbReference>
<evidence type="ECO:0000259" key="5">
    <source>
        <dbReference type="Pfam" id="PF08100"/>
    </source>
</evidence>
<dbReference type="InterPro" id="IPR001077">
    <property type="entry name" value="COMT_C"/>
</dbReference>